<dbReference type="EMBL" id="CDMZ01000547">
    <property type="protein sequence ID" value="CEM16573.1"/>
    <property type="molecule type" value="Genomic_DNA"/>
</dbReference>
<feature type="compositionally biased region" description="Acidic residues" evidence="1">
    <location>
        <begin position="648"/>
        <end position="667"/>
    </location>
</feature>
<feature type="compositionally biased region" description="Basic and acidic residues" evidence="1">
    <location>
        <begin position="668"/>
        <end position="679"/>
    </location>
</feature>
<sequence>MAHRFRSSEDREPDDLQDLLEQGEQIQRDIEDGIEVDFRDLAQKFMDALRQLDDKWSKLDTALEQLKLAVEPCKAKMRNNMRRGKKGGSSAEFDYLFTEVLSDVLSFIDCLSRKSASTGGLIAADAEEDPTARPTRIPLALQPRLQDEDHIKRLNQKIRKGILHLTGIPLLDESDRHLIPTLVHRKAAAPLSYVQPGGGNTMIRGRSRVTVGEARLLGGPNSDPVVAQRHAGVPLGLGGRGAGIGLSPRDGGLPIDMDGGVEGSPDRERRGGEEDEEDERVSGGQMGDGDGEFVFEANEGDDDAGWGAYEEGFDAAGEGEGEGGDAAADAEGDGTGGGPEMDQGGGMDTGMGDGEMDDDPYDDDDDDMGDFVMSLDQTLMDPDNPHDGRPSESGGNKMALCRGWESVSDKFEEAKDRIFSSMTLAPCALMSASGRAGLLNGIWGASAVAEERAVGRGVDRICLGLSIGAFPPSLPAHKRHAMCIANHRGQGLQGFGGVTVERESSAASASADVSGGGKGEKTKKGPAAIPLRRKKLLCEKRGISLGLADFDGLLVLRAKQAEENRKLQRRARRRNQQQTRVDPLAEPARHPQRLAAIPEDDEMMGEGSDEGGLMGDIPDDTSVMLGGGGGDIESDLVAQSTAGAGQDELSDDGFVESDEGDEEEPEEKMDWEKKGKELEIEGDDEEEEDEKEGNKSFMEATNRLLHANTSQLPQLGSGAQEGELMLHDQGASEEWKGLKENREWNLQFYKGVESLNKKGEWKYENDIHRLITEIKKRPRQAASFFQLTQKTPQFADNTTWMRIFVALTIMTTNGLVDDSVWTPDAGEEIGEQREWPSSLPAEKNYIVTLDPQGVAKWYKEHTEFTEVSMQPSTSQQAAGKGVKQEAPAGASVAGGGGEQKRRAKSSKAPAAGGGKG</sequence>
<reference evidence="2" key="1">
    <citation type="submission" date="2014-11" db="EMBL/GenBank/DDBJ databases">
        <authorList>
            <person name="Otto D Thomas"/>
            <person name="Naeem Raeece"/>
        </authorList>
    </citation>
    <scope>NUCLEOTIDE SEQUENCE</scope>
</reference>
<protein>
    <submittedName>
        <fullName evidence="2">Uncharacterized protein</fullName>
    </submittedName>
</protein>
<name>A0A0G4FQ59_9ALVE</name>
<feature type="compositionally biased region" description="Acidic residues" evidence="1">
    <location>
        <begin position="680"/>
        <end position="691"/>
    </location>
</feature>
<feature type="compositionally biased region" description="Polar residues" evidence="1">
    <location>
        <begin position="867"/>
        <end position="877"/>
    </location>
</feature>
<feature type="compositionally biased region" description="Acidic residues" evidence="1">
    <location>
        <begin position="289"/>
        <end position="304"/>
    </location>
</feature>
<proteinExistence type="predicted"/>
<feature type="region of interest" description="Disordered" evidence="1">
    <location>
        <begin position="506"/>
        <end position="526"/>
    </location>
</feature>
<dbReference type="VEuPathDB" id="CryptoDB:Cvel_18222"/>
<feature type="compositionally biased region" description="Acidic residues" evidence="1">
    <location>
        <begin position="311"/>
        <end position="332"/>
    </location>
</feature>
<dbReference type="AlphaFoldDB" id="A0A0G4FQ59"/>
<feature type="region of interest" description="Disordered" evidence="1">
    <location>
        <begin position="564"/>
        <end position="694"/>
    </location>
</feature>
<organism evidence="2">
    <name type="scientific">Chromera velia CCMP2878</name>
    <dbReference type="NCBI Taxonomy" id="1169474"/>
    <lineage>
        <taxon>Eukaryota</taxon>
        <taxon>Sar</taxon>
        <taxon>Alveolata</taxon>
        <taxon>Colpodellida</taxon>
        <taxon>Chromeraceae</taxon>
        <taxon>Chromera</taxon>
    </lineage>
</organism>
<gene>
    <name evidence="2" type="ORF">Cvel_18222</name>
</gene>
<evidence type="ECO:0000313" key="2">
    <source>
        <dbReference type="EMBL" id="CEM16573.1"/>
    </source>
</evidence>
<feature type="region of interest" description="Disordered" evidence="1">
    <location>
        <begin position="242"/>
        <end position="359"/>
    </location>
</feature>
<feature type="compositionally biased region" description="Gly residues" evidence="1">
    <location>
        <begin position="333"/>
        <end position="353"/>
    </location>
</feature>
<feature type="compositionally biased region" description="Acidic residues" evidence="1">
    <location>
        <begin position="598"/>
        <end position="609"/>
    </location>
</feature>
<evidence type="ECO:0000256" key="1">
    <source>
        <dbReference type="SAM" id="MobiDB-lite"/>
    </source>
</evidence>
<accession>A0A0G4FQ59</accession>
<feature type="region of interest" description="Disordered" evidence="1">
    <location>
        <begin position="867"/>
        <end position="916"/>
    </location>
</feature>